<feature type="compositionally biased region" description="Basic and acidic residues" evidence="1">
    <location>
        <begin position="49"/>
        <end position="61"/>
    </location>
</feature>
<keyword evidence="3" id="KW-1185">Reference proteome</keyword>
<dbReference type="EMBL" id="JAOYFB010000002">
    <property type="protein sequence ID" value="KAK4008584.1"/>
    <property type="molecule type" value="Genomic_DNA"/>
</dbReference>
<feature type="compositionally biased region" description="Basic residues" evidence="1">
    <location>
        <begin position="62"/>
        <end position="71"/>
    </location>
</feature>
<dbReference type="Proteomes" id="UP001234178">
    <property type="component" value="Unassembled WGS sequence"/>
</dbReference>
<feature type="region of interest" description="Disordered" evidence="1">
    <location>
        <begin position="49"/>
        <end position="71"/>
    </location>
</feature>
<organism evidence="2 3">
    <name type="scientific">Daphnia magna</name>
    <dbReference type="NCBI Taxonomy" id="35525"/>
    <lineage>
        <taxon>Eukaryota</taxon>
        <taxon>Metazoa</taxon>
        <taxon>Ecdysozoa</taxon>
        <taxon>Arthropoda</taxon>
        <taxon>Crustacea</taxon>
        <taxon>Branchiopoda</taxon>
        <taxon>Diplostraca</taxon>
        <taxon>Cladocera</taxon>
        <taxon>Anomopoda</taxon>
        <taxon>Daphniidae</taxon>
        <taxon>Daphnia</taxon>
    </lineage>
</organism>
<evidence type="ECO:0000313" key="2">
    <source>
        <dbReference type="EMBL" id="KAK4008584.1"/>
    </source>
</evidence>
<proteinExistence type="predicted"/>
<evidence type="ECO:0000256" key="1">
    <source>
        <dbReference type="SAM" id="MobiDB-lite"/>
    </source>
</evidence>
<gene>
    <name evidence="2" type="ORF">OUZ56_013718</name>
</gene>
<name>A0ABQ9Z6R3_9CRUS</name>
<accession>A0ABQ9Z6R3</accession>
<sequence>MYRILSVVDERIRPTFIVHRPTTIFFQDRCYAPPILKLVYMEEKKNEKYSAGLDHRDSNKNREKKKKKKKPNRYIITMMIL</sequence>
<evidence type="ECO:0000313" key="3">
    <source>
        <dbReference type="Proteomes" id="UP001234178"/>
    </source>
</evidence>
<protein>
    <submittedName>
        <fullName evidence="2">Uncharacterized protein</fullName>
    </submittedName>
</protein>
<reference evidence="2 3" key="1">
    <citation type="journal article" date="2023" name="Nucleic Acids Res.">
        <title>The hologenome of Daphnia magna reveals possible DNA methylation and microbiome-mediated evolution of the host genome.</title>
        <authorList>
            <person name="Chaturvedi A."/>
            <person name="Li X."/>
            <person name="Dhandapani V."/>
            <person name="Marshall H."/>
            <person name="Kissane S."/>
            <person name="Cuenca-Cambronero M."/>
            <person name="Asole G."/>
            <person name="Calvet F."/>
            <person name="Ruiz-Romero M."/>
            <person name="Marangio P."/>
            <person name="Guigo R."/>
            <person name="Rago D."/>
            <person name="Mirbahai L."/>
            <person name="Eastwood N."/>
            <person name="Colbourne J.K."/>
            <person name="Zhou J."/>
            <person name="Mallon E."/>
            <person name="Orsini L."/>
        </authorList>
    </citation>
    <scope>NUCLEOTIDE SEQUENCE [LARGE SCALE GENOMIC DNA]</scope>
    <source>
        <strain evidence="2">LRV0_1</strain>
    </source>
</reference>
<comment type="caution">
    <text evidence="2">The sequence shown here is derived from an EMBL/GenBank/DDBJ whole genome shotgun (WGS) entry which is preliminary data.</text>
</comment>